<reference evidence="1 2" key="1">
    <citation type="submission" date="2021-03" db="EMBL/GenBank/DDBJ databases">
        <title>Sequencing the genomes of 1000 actinobacteria strains.</title>
        <authorList>
            <person name="Klenk H.-P."/>
        </authorList>
    </citation>
    <scope>NUCLEOTIDE SEQUENCE [LARGE SCALE GENOMIC DNA]</scope>
    <source>
        <strain evidence="1 2">DSM 15454</strain>
    </source>
</reference>
<protein>
    <submittedName>
        <fullName evidence="1">Uncharacterized protein</fullName>
    </submittedName>
</protein>
<name>A0ABS4WG44_9MICC</name>
<evidence type="ECO:0000313" key="1">
    <source>
        <dbReference type="EMBL" id="MBP2375171.1"/>
    </source>
</evidence>
<evidence type="ECO:0000313" key="2">
    <source>
        <dbReference type="Proteomes" id="UP000766570"/>
    </source>
</evidence>
<dbReference type="Proteomes" id="UP000766570">
    <property type="component" value="Unassembled WGS sequence"/>
</dbReference>
<accession>A0ABS4WG44</accession>
<dbReference type="RefSeq" id="WP_209908470.1">
    <property type="nucleotide sequence ID" value="NZ_JAGIOE010000001.1"/>
</dbReference>
<gene>
    <name evidence="1" type="ORF">JOF46_003083</name>
</gene>
<proteinExistence type="predicted"/>
<sequence>MSPIEEPLAIARNGVSTPLYFQRQVIEAADLNLGGASRDAELSRLRAMLHGWGVVAGLVPRRVGADVVISPGYGITPGGAELYLPEPLVVPGAFGTLLKHCGPGTQGCELPTEAPGDEARDLKITGWITVRRLDAEAAPRSGTPDGCEHPANDQHPTRRCHRVAAFLRCSLPEGHVPRPPDCTELSTYLCADPPVPLELPAPLDAAEDFLVLGRMAIEVDTPDLLSLEGRRALLPVAVLQAWLQSCICPLLEEKPEEPDRVDWRELLGRIRAAGLDAANNPERPDAVLAMYKSPIVIGGRSTVVEQLILAGINGPLEFLKSTAAAIAAATDLNRTQIKAVFLELRGLGELIIA</sequence>
<keyword evidence="2" id="KW-1185">Reference proteome</keyword>
<organism evidence="1 2">
    <name type="scientific">Paeniglutamicibacter psychrophenolicus</name>
    <dbReference type="NCBI Taxonomy" id="257454"/>
    <lineage>
        <taxon>Bacteria</taxon>
        <taxon>Bacillati</taxon>
        <taxon>Actinomycetota</taxon>
        <taxon>Actinomycetes</taxon>
        <taxon>Micrococcales</taxon>
        <taxon>Micrococcaceae</taxon>
        <taxon>Paeniglutamicibacter</taxon>
    </lineage>
</organism>
<comment type="caution">
    <text evidence="1">The sequence shown here is derived from an EMBL/GenBank/DDBJ whole genome shotgun (WGS) entry which is preliminary data.</text>
</comment>
<dbReference type="EMBL" id="JAGIOE010000001">
    <property type="protein sequence ID" value="MBP2375171.1"/>
    <property type="molecule type" value="Genomic_DNA"/>
</dbReference>